<evidence type="ECO:0000256" key="2">
    <source>
        <dbReference type="SAM" id="Phobius"/>
    </source>
</evidence>
<sequence>MFPPQYPSAPTGRALMLRPSKRRQKRRPEIERPQPHWFTFGSLRSFGKRLWNPPPPAKEERYTWLVKPRFTVQLEDVIADKHLSPLSRHDFEEYLRYFYEWVYRYRQIYNYWAESVLPTAGIDLPGSSKGAYRPRELWERLKNCQDPGLRQEFSLAKDMFFRPGAPWRLDISNEDVDRVLLIPNLPPPYDEQEHTNKMPSFPNQPEPGIFDPILRHVRDALHTSFATFLRMAFCNAGLMHYVPGACGGFLTLAGGIVMWTKGMTSYQRGYVAGSLPLIWIGLWFMIVTLSGVSSLIYNFHRLVLEQTLHETYIGFEFSALSHSLCDRCVSLIILHLEIFETVRRRCPPAISLGNQETSATRCGTSTVYSLAPAPAPGPTDVESSSYSCHRRRSNGSSLLPTTSTAFSTSENTFGFHALLERRRGEGVLKMVGRPLCNSKPTDPRVFDQKTTTDLPPPRQTKDLPRSSFAMSVKHVDVLQVHQPATSPSSKGSSSELPQRRNAVVDLSMELMEIEERPDSPFSEENDFGIVVSDAFGREVPEVHHFSSTFHQYPALALNNEAQPIAQPPYASTWLPPLGQDVAVPSIQLPEHAMQRRRTMPDVFACVNPSIRHENDGLTINLVTVETRRGSKSSEVEQGPELYYPWARTLYGPMTLVHSSLVRRAHWVTTWRTAAIATAVTFGLTLGLIR</sequence>
<protein>
    <submittedName>
        <fullName evidence="3">RGS domain protein</fullName>
    </submittedName>
</protein>
<reference evidence="3" key="1">
    <citation type="submission" date="2020-05" db="EMBL/GenBank/DDBJ databases">
        <title>Evolutionary and genomic comparisons of hybrid uninucleate and nonhybrid Rhizoctonia fungi.</title>
        <authorList>
            <person name="Li C."/>
            <person name="Chen X."/>
        </authorList>
    </citation>
    <scope>NUCLEOTIDE SEQUENCE</scope>
    <source>
        <strain evidence="3">AG-1 IA</strain>
    </source>
</reference>
<name>A0A8H8PBH4_9AGAM</name>
<dbReference type="KEGG" id="rsx:RhiXN_02277"/>
<dbReference type="EMBL" id="CP059673">
    <property type="protein sequence ID" value="QRW27682.1"/>
    <property type="molecule type" value="Genomic_DNA"/>
</dbReference>
<organism evidence="3 4">
    <name type="scientific">Rhizoctonia solani</name>
    <dbReference type="NCBI Taxonomy" id="456999"/>
    <lineage>
        <taxon>Eukaryota</taxon>
        <taxon>Fungi</taxon>
        <taxon>Dikarya</taxon>
        <taxon>Basidiomycota</taxon>
        <taxon>Agaricomycotina</taxon>
        <taxon>Agaricomycetes</taxon>
        <taxon>Cantharellales</taxon>
        <taxon>Ceratobasidiaceae</taxon>
        <taxon>Rhizoctonia</taxon>
    </lineage>
</organism>
<keyword evidence="2" id="KW-0812">Transmembrane</keyword>
<dbReference type="Proteomes" id="UP000650533">
    <property type="component" value="Chromosome 16"/>
</dbReference>
<accession>A0A8H8PBH4</accession>
<feature type="region of interest" description="Disordered" evidence="1">
    <location>
        <begin position="372"/>
        <end position="403"/>
    </location>
</feature>
<evidence type="ECO:0000256" key="1">
    <source>
        <dbReference type="SAM" id="MobiDB-lite"/>
    </source>
</evidence>
<feature type="region of interest" description="Disordered" evidence="1">
    <location>
        <begin position="480"/>
        <end position="499"/>
    </location>
</feature>
<evidence type="ECO:0000313" key="3">
    <source>
        <dbReference type="EMBL" id="QRW27682.1"/>
    </source>
</evidence>
<dbReference type="AlphaFoldDB" id="A0A8H8PBH4"/>
<gene>
    <name evidence="3" type="ORF">RhiXN_02277</name>
</gene>
<dbReference type="RefSeq" id="XP_043187919.1">
    <property type="nucleotide sequence ID" value="XM_043322096.1"/>
</dbReference>
<feature type="transmembrane region" description="Helical" evidence="2">
    <location>
        <begin position="271"/>
        <end position="297"/>
    </location>
</feature>
<proteinExistence type="predicted"/>
<dbReference type="GeneID" id="67024559"/>
<feature type="compositionally biased region" description="Polar residues" evidence="1">
    <location>
        <begin position="394"/>
        <end position="403"/>
    </location>
</feature>
<keyword evidence="2" id="KW-0472">Membrane</keyword>
<evidence type="ECO:0000313" key="4">
    <source>
        <dbReference type="Proteomes" id="UP000650533"/>
    </source>
</evidence>
<keyword evidence="2" id="KW-1133">Transmembrane helix</keyword>
<feature type="transmembrane region" description="Helical" evidence="2">
    <location>
        <begin position="238"/>
        <end position="259"/>
    </location>
</feature>
<feature type="region of interest" description="Disordered" evidence="1">
    <location>
        <begin position="432"/>
        <end position="465"/>
    </location>
</feature>